<feature type="coiled-coil region" evidence="1">
    <location>
        <begin position="158"/>
        <end position="213"/>
    </location>
</feature>
<organism evidence="4 5">
    <name type="scientific">Alkaliphilus peptidifermentans DSM 18978</name>
    <dbReference type="NCBI Taxonomy" id="1120976"/>
    <lineage>
        <taxon>Bacteria</taxon>
        <taxon>Bacillati</taxon>
        <taxon>Bacillota</taxon>
        <taxon>Clostridia</taxon>
        <taxon>Peptostreptococcales</taxon>
        <taxon>Natronincolaceae</taxon>
        <taxon>Alkaliphilus</taxon>
    </lineage>
</organism>
<keyword evidence="2" id="KW-1133">Transmembrane helix</keyword>
<dbReference type="InterPro" id="IPR027417">
    <property type="entry name" value="P-loop_NTPase"/>
</dbReference>
<dbReference type="Pfam" id="PF13514">
    <property type="entry name" value="AAA_27"/>
    <property type="match status" value="1"/>
</dbReference>
<accession>A0A1G5K8X1</accession>
<keyword evidence="5" id="KW-1185">Reference proteome</keyword>
<dbReference type="OrthoDB" id="9764467at2"/>
<dbReference type="Proteomes" id="UP000198636">
    <property type="component" value="Unassembled WGS sequence"/>
</dbReference>
<evidence type="ECO:0000256" key="2">
    <source>
        <dbReference type="SAM" id="Phobius"/>
    </source>
</evidence>
<protein>
    <submittedName>
        <fullName evidence="4">Uncharacterized protein YhaN</fullName>
    </submittedName>
</protein>
<dbReference type="SUPFAM" id="SSF52540">
    <property type="entry name" value="P-loop containing nucleoside triphosphate hydrolases"/>
    <property type="match status" value="1"/>
</dbReference>
<feature type="transmembrane region" description="Helical" evidence="2">
    <location>
        <begin position="415"/>
        <end position="434"/>
    </location>
</feature>
<dbReference type="PANTHER" id="PTHR41259:SF1">
    <property type="entry name" value="DOUBLE-STRAND BREAK REPAIR RAD50 ATPASE, PUTATIVE-RELATED"/>
    <property type="match status" value="1"/>
</dbReference>
<name>A0A1G5K8X1_9FIRM</name>
<gene>
    <name evidence="4" type="ORF">SAMN03080606_03324</name>
</gene>
<proteinExistence type="predicted"/>
<feature type="coiled-coil region" evidence="1">
    <location>
        <begin position="469"/>
        <end position="496"/>
    </location>
</feature>
<dbReference type="Gene3D" id="3.40.50.300">
    <property type="entry name" value="P-loop containing nucleotide triphosphate hydrolases"/>
    <property type="match status" value="2"/>
</dbReference>
<feature type="coiled-coil region" evidence="1">
    <location>
        <begin position="563"/>
        <end position="717"/>
    </location>
</feature>
<evidence type="ECO:0000256" key="1">
    <source>
        <dbReference type="SAM" id="Coils"/>
    </source>
</evidence>
<reference evidence="4 5" key="1">
    <citation type="submission" date="2016-10" db="EMBL/GenBank/DDBJ databases">
        <authorList>
            <person name="de Groot N.N."/>
        </authorList>
    </citation>
    <scope>NUCLEOTIDE SEQUENCE [LARGE SCALE GENOMIC DNA]</scope>
    <source>
        <strain evidence="4 5">DSM 18978</strain>
    </source>
</reference>
<dbReference type="STRING" id="1120976.SAMN03080606_03324"/>
<evidence type="ECO:0000259" key="3">
    <source>
        <dbReference type="Pfam" id="PF13514"/>
    </source>
</evidence>
<dbReference type="EMBL" id="FMUS01000025">
    <property type="protein sequence ID" value="SCY97093.1"/>
    <property type="molecule type" value="Genomic_DNA"/>
</dbReference>
<feature type="transmembrane region" description="Helical" evidence="2">
    <location>
        <begin position="440"/>
        <end position="462"/>
    </location>
</feature>
<feature type="domain" description="YhaN AAA" evidence="3">
    <location>
        <begin position="1"/>
        <end position="203"/>
    </location>
</feature>
<dbReference type="RefSeq" id="WP_091545737.1">
    <property type="nucleotide sequence ID" value="NZ_FMUS01000025.1"/>
</dbReference>
<dbReference type="InterPro" id="IPR038734">
    <property type="entry name" value="YhaN_AAA"/>
</dbReference>
<evidence type="ECO:0000313" key="5">
    <source>
        <dbReference type="Proteomes" id="UP000198636"/>
    </source>
</evidence>
<dbReference type="AlphaFoldDB" id="A0A1G5K8X1"/>
<sequence length="897" mass="104514">MKIHELNIKSFGRFTDEPPMKDLNKNLVLFYGKNETGKTTIFHLIRSIFYGFSPASRDLHPYNPWEIDRIDIAAKLLLDNGVEAEVNRRLLSTPRGQLIYDSNVLELKNNPLPYVNHISTEIYEKIYSLRVEDLVQLQGKGWDEIQDKLLANYGSQLIRSTRDVIKELQDEANGLYRESGRGNFLIKKLEDEMKSLKKQRLDAINRQKEIREQQERLLCINQLIGEKNSERVRLKQLVGKAKKLTPFKALINDLKNTNQSFINKGLYEKLPINTPQKRDELQEKVNQLNTSIEDNNSMIELKENKIYRLTEEEQRILENKASINKHVKNTGSIQYLKDVVVKYREEIYQLKDRVNYESRKLLNEDLQGEVLENIKDLNISEARLLLEGHRKIKAELDEANKDYQYMSNKSLNIKVPVIYLVFAVAGIIMTLAGYGLNINFLPLAGILLAVFGGGSYITSLMLKKQLDRQAVSQEEKRSLQKKITQLQQALAEKKNDLINIYKGIPLPEIVILNMDEILLSGIIKMKDDLYQLREKSKYADEKEKLLNIELDELQRFLRTLNIEGNEESKLNQIKDQLDDLEKRVIVNNGLNEELQGLRKERSILLSKLEENTKELKDIDEKLRQLGNGEIILGLKIFKDNQKLEDRIKLIDEKLMEWSNIEELKAELEALESEDPWIFLEAKLEEAEIKIEEIEVELQSFRDEKKDIELSMEQLSKTITIDEIESQLIMLELEHEEVCIKRDRLILLAEIIKLADEEFREENQPNVLKNASQYFKLITNGKYANIYLEETDTGDSIMVREVDSLAPQAVTESFSKGTLNQLYLSLRLSLMDHLDKDSEKLPVCFDELFINWDEERLENNLKLLTEISRERQIFFFTCHDWLASKIEATFKTSRISLS</sequence>
<evidence type="ECO:0000313" key="4">
    <source>
        <dbReference type="EMBL" id="SCY97093.1"/>
    </source>
</evidence>
<keyword evidence="2" id="KW-0472">Membrane</keyword>
<keyword evidence="1" id="KW-0175">Coiled coil</keyword>
<keyword evidence="2" id="KW-0812">Transmembrane</keyword>
<dbReference type="PANTHER" id="PTHR41259">
    <property type="entry name" value="DOUBLE-STRAND BREAK REPAIR RAD50 ATPASE, PUTATIVE-RELATED"/>
    <property type="match status" value="1"/>
</dbReference>